<dbReference type="PROSITE" id="PS50020">
    <property type="entry name" value="WW_DOMAIN_2"/>
    <property type="match status" value="1"/>
</dbReference>
<feature type="compositionally biased region" description="Polar residues" evidence="5">
    <location>
        <begin position="65"/>
        <end position="79"/>
    </location>
</feature>
<dbReference type="GO" id="GO:0003713">
    <property type="term" value="F:transcription coactivator activity"/>
    <property type="evidence" value="ECO:0007669"/>
    <property type="project" value="TreeGrafter"/>
</dbReference>
<dbReference type="AlphaFoldDB" id="A0A0K2TH32"/>
<dbReference type="PROSITE" id="PS01159">
    <property type="entry name" value="WW_DOMAIN_1"/>
    <property type="match status" value="1"/>
</dbReference>
<dbReference type="Pfam" id="PF02845">
    <property type="entry name" value="CUE"/>
    <property type="match status" value="1"/>
</dbReference>
<feature type="domain" description="WW" evidence="6">
    <location>
        <begin position="7"/>
        <end position="41"/>
    </location>
</feature>
<keyword evidence="3" id="KW-0963">Cytoplasm</keyword>
<evidence type="ECO:0000256" key="4">
    <source>
        <dbReference type="ARBA" id="ARBA00023242"/>
    </source>
</evidence>
<protein>
    <submittedName>
        <fullName evidence="8">Putative LOC100122353 [Nasonia vitripennis]</fullName>
    </submittedName>
</protein>
<keyword evidence="4" id="KW-0539">Nucleus</keyword>
<dbReference type="CDD" id="cd00201">
    <property type="entry name" value="WW"/>
    <property type="match status" value="1"/>
</dbReference>
<accession>A0A0K2TH32</accession>
<evidence type="ECO:0000256" key="3">
    <source>
        <dbReference type="ARBA" id="ARBA00022490"/>
    </source>
</evidence>
<feature type="domain" description="CUE" evidence="7">
    <location>
        <begin position="186"/>
        <end position="229"/>
    </location>
</feature>
<dbReference type="InterPro" id="IPR051583">
    <property type="entry name" value="YAP1"/>
</dbReference>
<evidence type="ECO:0000259" key="6">
    <source>
        <dbReference type="PROSITE" id="PS50020"/>
    </source>
</evidence>
<dbReference type="SMART" id="SM00456">
    <property type="entry name" value="WW"/>
    <property type="match status" value="1"/>
</dbReference>
<name>A0A0K2TH32_LEPSM</name>
<sequence>MKTEELGPLPPGWDSKFDPRTGRYYFINHYTMSTSWEDPRVRYQQIGKPTSLASSSKEHKFPTHTLETSSLVSASSKMTSGGGGAGTIPSYNPHDIPIQDFTSPHVIQTSSAIQPTMGVQSSSIGGFNHFSGSSNPYAASPHNILRLQVEDSINNAASPKSIRSITNNKETSQLADILEVESSFIDPDLPVKNIASMFPTVDENHIRTLLKKYHGSQAVVISALQVAKHPFITPGPSSGLYGTPPPNRHSTLPGVASGVLAGITMTGSLPHYYNNNSNTTPIMGIKDGCSVSSSGYPTPRPGSAASGFDNSILCIGSPQIGSGGGGTLFKSFPRPHSSPKMKLR</sequence>
<dbReference type="PANTHER" id="PTHR17616:SF8">
    <property type="entry name" value="TRANSCRIPTIONAL COACTIVATOR YORKIE"/>
    <property type="match status" value="1"/>
</dbReference>
<dbReference type="InterPro" id="IPR036020">
    <property type="entry name" value="WW_dom_sf"/>
</dbReference>
<feature type="non-terminal residue" evidence="8">
    <location>
        <position position="344"/>
    </location>
</feature>
<evidence type="ECO:0000256" key="2">
    <source>
        <dbReference type="ARBA" id="ARBA00004496"/>
    </source>
</evidence>
<dbReference type="InterPro" id="IPR003892">
    <property type="entry name" value="CUE"/>
</dbReference>
<evidence type="ECO:0000256" key="5">
    <source>
        <dbReference type="SAM" id="MobiDB-lite"/>
    </source>
</evidence>
<dbReference type="SUPFAM" id="SSF51045">
    <property type="entry name" value="WW domain"/>
    <property type="match status" value="1"/>
</dbReference>
<dbReference type="EMBL" id="HACA01007531">
    <property type="protein sequence ID" value="CDW24892.1"/>
    <property type="molecule type" value="Transcribed_RNA"/>
</dbReference>
<dbReference type="Gene3D" id="2.20.70.10">
    <property type="match status" value="1"/>
</dbReference>
<evidence type="ECO:0000256" key="1">
    <source>
        <dbReference type="ARBA" id="ARBA00004123"/>
    </source>
</evidence>
<dbReference type="InterPro" id="IPR001202">
    <property type="entry name" value="WW_dom"/>
</dbReference>
<feature type="region of interest" description="Disordered" evidence="5">
    <location>
        <begin position="325"/>
        <end position="344"/>
    </location>
</feature>
<proteinExistence type="predicted"/>
<dbReference type="PANTHER" id="PTHR17616">
    <property type="entry name" value="YES-ASSOCIATED PROTEIN YAP1 FAMILY MEMBER"/>
    <property type="match status" value="1"/>
</dbReference>
<comment type="subcellular location">
    <subcellularLocation>
        <location evidence="2">Cytoplasm</location>
    </subcellularLocation>
    <subcellularLocation>
        <location evidence="1">Nucleus</location>
    </subcellularLocation>
</comment>
<evidence type="ECO:0000259" key="7">
    <source>
        <dbReference type="PROSITE" id="PS51140"/>
    </source>
</evidence>
<dbReference type="GO" id="GO:0043130">
    <property type="term" value="F:ubiquitin binding"/>
    <property type="evidence" value="ECO:0007669"/>
    <property type="project" value="InterPro"/>
</dbReference>
<reference evidence="8" key="1">
    <citation type="submission" date="2014-05" db="EMBL/GenBank/DDBJ databases">
        <authorList>
            <person name="Chronopoulou M."/>
        </authorList>
    </citation>
    <scope>NUCLEOTIDE SEQUENCE</scope>
    <source>
        <tissue evidence="8">Whole organism</tissue>
    </source>
</reference>
<dbReference type="GO" id="GO:0035329">
    <property type="term" value="P:hippo signaling"/>
    <property type="evidence" value="ECO:0007669"/>
    <property type="project" value="TreeGrafter"/>
</dbReference>
<feature type="region of interest" description="Disordered" evidence="5">
    <location>
        <begin position="49"/>
        <end position="83"/>
    </location>
</feature>
<dbReference type="PROSITE" id="PS51140">
    <property type="entry name" value="CUE"/>
    <property type="match status" value="1"/>
</dbReference>
<dbReference type="GO" id="GO:0045944">
    <property type="term" value="P:positive regulation of transcription by RNA polymerase II"/>
    <property type="evidence" value="ECO:0007669"/>
    <property type="project" value="TreeGrafter"/>
</dbReference>
<dbReference type="GO" id="GO:0005634">
    <property type="term" value="C:nucleus"/>
    <property type="evidence" value="ECO:0007669"/>
    <property type="project" value="UniProtKB-SubCell"/>
</dbReference>
<dbReference type="GO" id="GO:0005737">
    <property type="term" value="C:cytoplasm"/>
    <property type="evidence" value="ECO:0007669"/>
    <property type="project" value="UniProtKB-SubCell"/>
</dbReference>
<dbReference type="Pfam" id="PF00397">
    <property type="entry name" value="WW"/>
    <property type="match status" value="1"/>
</dbReference>
<evidence type="ECO:0000313" key="8">
    <source>
        <dbReference type="EMBL" id="CDW24892.1"/>
    </source>
</evidence>
<organism evidence="8">
    <name type="scientific">Lepeophtheirus salmonis</name>
    <name type="common">Salmon louse</name>
    <name type="synonym">Caligus salmonis</name>
    <dbReference type="NCBI Taxonomy" id="72036"/>
    <lineage>
        <taxon>Eukaryota</taxon>
        <taxon>Metazoa</taxon>
        <taxon>Ecdysozoa</taxon>
        <taxon>Arthropoda</taxon>
        <taxon>Crustacea</taxon>
        <taxon>Multicrustacea</taxon>
        <taxon>Hexanauplia</taxon>
        <taxon>Copepoda</taxon>
        <taxon>Siphonostomatoida</taxon>
        <taxon>Caligidae</taxon>
        <taxon>Lepeophtheirus</taxon>
    </lineage>
</organism>